<name>A0A8G0ZX55_9RHOB</name>
<dbReference type="PROSITE" id="PS50112">
    <property type="entry name" value="PAS"/>
    <property type="match status" value="1"/>
</dbReference>
<keyword evidence="7" id="KW-1133">Transmembrane helix</keyword>
<evidence type="ECO:0000256" key="3">
    <source>
        <dbReference type="ARBA" id="ARBA00022553"/>
    </source>
</evidence>
<dbReference type="CDD" id="cd00130">
    <property type="entry name" value="PAS"/>
    <property type="match status" value="1"/>
</dbReference>
<dbReference type="Gene3D" id="1.20.120.160">
    <property type="entry name" value="HPT domain"/>
    <property type="match status" value="1"/>
</dbReference>
<dbReference type="SUPFAM" id="SSF55785">
    <property type="entry name" value="PYP-like sensor domain (PAS domain)"/>
    <property type="match status" value="1"/>
</dbReference>
<dbReference type="InterPro" id="IPR000014">
    <property type="entry name" value="PAS"/>
</dbReference>
<gene>
    <name evidence="12" type="ORF">JO391_03405</name>
</gene>
<accession>A0A8G0ZX55</accession>
<evidence type="ECO:0000256" key="5">
    <source>
        <dbReference type="ARBA" id="ARBA00022777"/>
    </source>
</evidence>
<protein>
    <recommendedName>
        <fullName evidence="2">histidine kinase</fullName>
        <ecNumber evidence="2">2.7.13.3</ecNumber>
    </recommendedName>
</protein>
<dbReference type="Gene3D" id="1.10.287.130">
    <property type="match status" value="1"/>
</dbReference>
<evidence type="ECO:0000259" key="11">
    <source>
        <dbReference type="PROSITE" id="PS50113"/>
    </source>
</evidence>
<evidence type="ECO:0000256" key="4">
    <source>
        <dbReference type="ARBA" id="ARBA00022679"/>
    </source>
</evidence>
<dbReference type="SUPFAM" id="SSF52172">
    <property type="entry name" value="CheY-like"/>
    <property type="match status" value="1"/>
</dbReference>
<dbReference type="InterPro" id="IPR003661">
    <property type="entry name" value="HisK_dim/P_dom"/>
</dbReference>
<dbReference type="EC" id="2.7.13.3" evidence="2"/>
<dbReference type="InterPro" id="IPR036890">
    <property type="entry name" value="HATPase_C_sf"/>
</dbReference>
<keyword evidence="5" id="KW-0418">Kinase</keyword>
<keyword evidence="3 6" id="KW-0597">Phosphoprotein</keyword>
<dbReference type="GO" id="GO:0000155">
    <property type="term" value="F:phosphorelay sensor kinase activity"/>
    <property type="evidence" value="ECO:0007669"/>
    <property type="project" value="InterPro"/>
</dbReference>
<dbReference type="CDD" id="cd17546">
    <property type="entry name" value="REC_hyHK_CKI1_RcsC-like"/>
    <property type="match status" value="1"/>
</dbReference>
<dbReference type="CDD" id="cd00082">
    <property type="entry name" value="HisKA"/>
    <property type="match status" value="1"/>
</dbReference>
<dbReference type="SUPFAM" id="SSF47226">
    <property type="entry name" value="Histidine-containing phosphotransfer domain, HPT domain"/>
    <property type="match status" value="1"/>
</dbReference>
<dbReference type="NCBIfam" id="TIGR00229">
    <property type="entry name" value="sensory_box"/>
    <property type="match status" value="1"/>
</dbReference>
<comment type="catalytic activity">
    <reaction evidence="1">
        <text>ATP + protein L-histidine = ADP + protein N-phospho-L-histidine.</text>
        <dbReference type="EC" id="2.7.13.3"/>
    </reaction>
</comment>
<dbReference type="Gene3D" id="3.40.50.2300">
    <property type="match status" value="1"/>
</dbReference>
<dbReference type="AlphaFoldDB" id="A0A8G0ZX55"/>
<dbReference type="PROSITE" id="PS50110">
    <property type="entry name" value="RESPONSE_REGULATORY"/>
    <property type="match status" value="1"/>
</dbReference>
<keyword evidence="13" id="KW-1185">Reference proteome</keyword>
<dbReference type="SMART" id="SM00387">
    <property type="entry name" value="HATPase_c"/>
    <property type="match status" value="1"/>
</dbReference>
<dbReference type="InterPro" id="IPR005467">
    <property type="entry name" value="His_kinase_dom"/>
</dbReference>
<feature type="modified residue" description="4-aspartylphosphate" evidence="6">
    <location>
        <position position="658"/>
    </location>
</feature>
<dbReference type="SUPFAM" id="SSF47384">
    <property type="entry name" value="Homodimeric domain of signal transducing histidine kinase"/>
    <property type="match status" value="1"/>
</dbReference>
<evidence type="ECO:0000256" key="7">
    <source>
        <dbReference type="SAM" id="Phobius"/>
    </source>
</evidence>
<evidence type="ECO:0000256" key="2">
    <source>
        <dbReference type="ARBA" id="ARBA00012438"/>
    </source>
</evidence>
<dbReference type="Gene3D" id="3.30.565.10">
    <property type="entry name" value="Histidine kinase-like ATPase, C-terminal domain"/>
    <property type="match status" value="1"/>
</dbReference>
<keyword evidence="7" id="KW-0812">Transmembrane</keyword>
<evidence type="ECO:0000256" key="1">
    <source>
        <dbReference type="ARBA" id="ARBA00000085"/>
    </source>
</evidence>
<evidence type="ECO:0000256" key="6">
    <source>
        <dbReference type="PROSITE-ProRule" id="PRU00169"/>
    </source>
</evidence>
<dbReference type="PROSITE" id="PS50109">
    <property type="entry name" value="HIS_KIN"/>
    <property type="match status" value="1"/>
</dbReference>
<dbReference type="Gene3D" id="3.30.450.20">
    <property type="entry name" value="PAS domain"/>
    <property type="match status" value="1"/>
</dbReference>
<evidence type="ECO:0000313" key="13">
    <source>
        <dbReference type="Proteomes" id="UP000826300"/>
    </source>
</evidence>
<dbReference type="InterPro" id="IPR011006">
    <property type="entry name" value="CheY-like_superfamily"/>
</dbReference>
<dbReference type="SMART" id="SM00388">
    <property type="entry name" value="HisKA"/>
    <property type="match status" value="1"/>
</dbReference>
<dbReference type="SUPFAM" id="SSF55874">
    <property type="entry name" value="ATPase domain of HSP90 chaperone/DNA topoisomerase II/histidine kinase"/>
    <property type="match status" value="1"/>
</dbReference>
<evidence type="ECO:0000313" key="12">
    <source>
        <dbReference type="EMBL" id="QYZ70582.1"/>
    </source>
</evidence>
<dbReference type="InterPro" id="IPR036097">
    <property type="entry name" value="HisK_dim/P_sf"/>
</dbReference>
<evidence type="ECO:0000259" key="9">
    <source>
        <dbReference type="PROSITE" id="PS50110"/>
    </source>
</evidence>
<dbReference type="Pfam" id="PF02518">
    <property type="entry name" value="HATPase_c"/>
    <property type="match status" value="1"/>
</dbReference>
<dbReference type="SMART" id="SM00448">
    <property type="entry name" value="REC"/>
    <property type="match status" value="1"/>
</dbReference>
<dbReference type="InterPro" id="IPR004358">
    <property type="entry name" value="Sig_transdc_His_kin-like_C"/>
</dbReference>
<dbReference type="KEGG" id="nsm:JO391_03405"/>
<dbReference type="Pfam" id="PF00072">
    <property type="entry name" value="Response_reg"/>
    <property type="match status" value="1"/>
</dbReference>
<feature type="transmembrane region" description="Helical" evidence="7">
    <location>
        <begin position="181"/>
        <end position="203"/>
    </location>
</feature>
<organism evidence="12 13">
    <name type="scientific">Neotabrizicola shimadae</name>
    <dbReference type="NCBI Taxonomy" id="2807096"/>
    <lineage>
        <taxon>Bacteria</taxon>
        <taxon>Pseudomonadati</taxon>
        <taxon>Pseudomonadota</taxon>
        <taxon>Alphaproteobacteria</taxon>
        <taxon>Rhodobacterales</taxon>
        <taxon>Paracoccaceae</taxon>
        <taxon>Neotabrizicola</taxon>
    </lineage>
</organism>
<feature type="domain" description="PAC" evidence="11">
    <location>
        <begin position="298"/>
        <end position="348"/>
    </location>
</feature>
<keyword evidence="4" id="KW-0808">Transferase</keyword>
<dbReference type="PROSITE" id="PS50113">
    <property type="entry name" value="PAC"/>
    <property type="match status" value="1"/>
</dbReference>
<dbReference type="InterPro" id="IPR000700">
    <property type="entry name" value="PAS-assoc_C"/>
</dbReference>
<dbReference type="Proteomes" id="UP000826300">
    <property type="component" value="Chromosome"/>
</dbReference>
<dbReference type="SMART" id="SM00091">
    <property type="entry name" value="PAS"/>
    <property type="match status" value="1"/>
</dbReference>
<dbReference type="Pfam" id="PF13426">
    <property type="entry name" value="PAS_9"/>
    <property type="match status" value="1"/>
</dbReference>
<dbReference type="PANTHER" id="PTHR43047">
    <property type="entry name" value="TWO-COMPONENT HISTIDINE PROTEIN KINASE"/>
    <property type="match status" value="1"/>
</dbReference>
<feature type="domain" description="Response regulatory" evidence="9">
    <location>
        <begin position="609"/>
        <end position="726"/>
    </location>
</feature>
<keyword evidence="7" id="KW-0472">Membrane</keyword>
<dbReference type="EMBL" id="CP069370">
    <property type="protein sequence ID" value="QYZ70582.1"/>
    <property type="molecule type" value="Genomic_DNA"/>
</dbReference>
<feature type="domain" description="Histidine kinase" evidence="8">
    <location>
        <begin position="366"/>
        <end position="589"/>
    </location>
</feature>
<dbReference type="CDD" id="cd16922">
    <property type="entry name" value="HATPase_EvgS-ArcB-TorS-like"/>
    <property type="match status" value="1"/>
</dbReference>
<sequence>MATDSRLSRWVPRLVIVGVLIPALLLGMVLLALQVSDRLRALQDSASDNAQWVVLQSEVETLKLMLAVAAAQEAGPEADLAPVRQWFDILYSRMDLIRSSETYGPLLEIPEFSRPYSMVETFLIETAKAIDGPGGNLRDALPPLAENLPRVRDATRRMTLVALAEFAAQSEERRTGIQATLVSLAVLTGLLILAMAALLVGMLRQYRMGQRQAREVEAANLRLETIIKTSADAIVVTNRGGWIVEFNPAAERIFGYAREEVVGRNAMTMFFPPELDELQRLALARRAIETADGQIEPFRIELDVTRKDGARLPVEVALAATGLVSGSVAVAFVRDISDRRQNEDALREARDRALAGERAKADFIAVMSHEMRTPLNGLLGSLALLDDAPLRPDQRDLVSMMRVSGKILLDHVNSVLDLSRVEALPVVPATETFDADLLMEDCLLSQAALATAAGNRMSLSHPAGRIGRVRGDAQRLRQVLLNFLSNAVKFTRDGAITLEAERHPPGPGEAEGLVEFRVIDTGDGIAEADLERVFEDFVTLDTSYGRRAGGTGLGLAISRRLAGAMGGTVGVESEPGEGSLFWLRVPMPRAGGAAEVPAMPAVAAPAALSVLVIEDNRINRVLAVRLLEGAGHRVVEAEDGRAGLALSETRAFDLILTDISMPGIDGVEVARRIRSGDGPSGGARIVALTAHALPQDRQRFRAAGIDDCLIKPVTETMMARAVARAAAALPAKADAPTLAALSRQLGPSRLAELVAALESEGMAALAVLAEGPPAARIAACHRLAGSSAGFGLLRLADRLRRLETALRGGNEPAAAALAEGLPEMWRDGLAALKAAA</sequence>
<dbReference type="InterPro" id="IPR036641">
    <property type="entry name" value="HPT_dom_sf"/>
</dbReference>
<evidence type="ECO:0000259" key="8">
    <source>
        <dbReference type="PROSITE" id="PS50109"/>
    </source>
</evidence>
<feature type="transmembrane region" description="Helical" evidence="7">
    <location>
        <begin position="14"/>
        <end position="33"/>
    </location>
</feature>
<evidence type="ECO:0000259" key="10">
    <source>
        <dbReference type="PROSITE" id="PS50112"/>
    </source>
</evidence>
<dbReference type="InterPro" id="IPR003594">
    <property type="entry name" value="HATPase_dom"/>
</dbReference>
<reference evidence="12" key="1">
    <citation type="submission" date="2021-02" db="EMBL/GenBank/DDBJ databases">
        <title>Rhodobacter shimadae sp. nov., an aerobic anoxygenic phototrophic bacterium isolated from a hot spring.</title>
        <authorList>
            <person name="Muramatsu S."/>
            <person name="Haruta S."/>
            <person name="Hirose S."/>
            <person name="Hanada S."/>
        </authorList>
    </citation>
    <scope>NUCLEOTIDE SEQUENCE</scope>
    <source>
        <strain evidence="12">N10</strain>
    </source>
</reference>
<feature type="domain" description="PAS" evidence="10">
    <location>
        <begin position="219"/>
        <end position="291"/>
    </location>
</feature>
<dbReference type="PANTHER" id="PTHR43047:SF64">
    <property type="entry name" value="HISTIDINE KINASE CONTAINING CHEY-HOMOLOGOUS RECEIVER DOMAIN AND PAS DOMAIN-RELATED"/>
    <property type="match status" value="1"/>
</dbReference>
<dbReference type="Pfam" id="PF00512">
    <property type="entry name" value="HisKA"/>
    <property type="match status" value="1"/>
</dbReference>
<dbReference type="PRINTS" id="PR00344">
    <property type="entry name" value="BCTRLSENSOR"/>
</dbReference>
<proteinExistence type="predicted"/>
<dbReference type="InterPro" id="IPR001789">
    <property type="entry name" value="Sig_transdc_resp-reg_receiver"/>
</dbReference>
<dbReference type="RefSeq" id="WP_220662800.1">
    <property type="nucleotide sequence ID" value="NZ_CP069370.1"/>
</dbReference>
<dbReference type="InterPro" id="IPR035965">
    <property type="entry name" value="PAS-like_dom_sf"/>
</dbReference>